<dbReference type="PANTHER" id="PTHR45638:SF16">
    <property type="entry name" value="CYCLIC NUCLEOTIDE-GATED CATION CHANNEL BETA-1"/>
    <property type="match status" value="1"/>
</dbReference>
<dbReference type="GO" id="GO:0001895">
    <property type="term" value="P:retina homeostasis"/>
    <property type="evidence" value="ECO:0007669"/>
    <property type="project" value="TreeGrafter"/>
</dbReference>
<accession>A0A060W2Y6</accession>
<evidence type="ECO:0000256" key="4">
    <source>
        <dbReference type="ARBA" id="ARBA00023136"/>
    </source>
</evidence>
<proteinExistence type="predicted"/>
<feature type="domain" description="Ion transport" evidence="7">
    <location>
        <begin position="377"/>
        <end position="488"/>
    </location>
</feature>
<dbReference type="GO" id="GO:0030553">
    <property type="term" value="F:cGMP binding"/>
    <property type="evidence" value="ECO:0007669"/>
    <property type="project" value="TreeGrafter"/>
</dbReference>
<evidence type="ECO:0000259" key="7">
    <source>
        <dbReference type="Pfam" id="PF00520"/>
    </source>
</evidence>
<dbReference type="GO" id="GO:0005222">
    <property type="term" value="F:intracellularly cAMP-activated cation channel activity"/>
    <property type="evidence" value="ECO:0007669"/>
    <property type="project" value="TreeGrafter"/>
</dbReference>
<name>A0A060W2Y6_ONCMY</name>
<evidence type="ECO:0000313" key="9">
    <source>
        <dbReference type="Proteomes" id="UP000193380"/>
    </source>
</evidence>
<dbReference type="InterPro" id="IPR050866">
    <property type="entry name" value="CNG_cation_channel"/>
</dbReference>
<evidence type="ECO:0000256" key="5">
    <source>
        <dbReference type="SAM" id="MobiDB-lite"/>
    </source>
</evidence>
<feature type="region of interest" description="Disordered" evidence="5">
    <location>
        <begin position="158"/>
        <end position="269"/>
    </location>
</feature>
<dbReference type="EMBL" id="FR904385">
    <property type="protein sequence ID" value="CDQ61633.1"/>
    <property type="molecule type" value="Genomic_DNA"/>
</dbReference>
<dbReference type="Proteomes" id="UP000193380">
    <property type="component" value="Chromosome 1"/>
</dbReference>
<dbReference type="FunFam" id="1.10.287.70:FF:000072">
    <property type="entry name" value="Cyclic nucleotide gated channel beta 3"/>
    <property type="match status" value="1"/>
</dbReference>
<dbReference type="STRING" id="8022.A0A060W2Y6"/>
<keyword evidence="3 6" id="KW-1133">Transmembrane helix</keyword>
<keyword evidence="4 6" id="KW-0472">Membrane</keyword>
<organism evidence="8 9">
    <name type="scientific">Oncorhynchus mykiss</name>
    <name type="common">Rainbow trout</name>
    <name type="synonym">Salmo gairdneri</name>
    <dbReference type="NCBI Taxonomy" id="8022"/>
    <lineage>
        <taxon>Eukaryota</taxon>
        <taxon>Metazoa</taxon>
        <taxon>Chordata</taxon>
        <taxon>Craniata</taxon>
        <taxon>Vertebrata</taxon>
        <taxon>Euteleostomi</taxon>
        <taxon>Actinopterygii</taxon>
        <taxon>Neopterygii</taxon>
        <taxon>Teleostei</taxon>
        <taxon>Protacanthopterygii</taxon>
        <taxon>Salmoniformes</taxon>
        <taxon>Salmonidae</taxon>
        <taxon>Salmoninae</taxon>
        <taxon>Oncorhynchus</taxon>
    </lineage>
</organism>
<dbReference type="AlphaFoldDB" id="A0A060W2Y6"/>
<evidence type="ECO:0000256" key="1">
    <source>
        <dbReference type="ARBA" id="ARBA00004141"/>
    </source>
</evidence>
<feature type="transmembrane region" description="Helical" evidence="6">
    <location>
        <begin position="408"/>
        <end position="428"/>
    </location>
</feature>
<evidence type="ECO:0000256" key="3">
    <source>
        <dbReference type="ARBA" id="ARBA00022989"/>
    </source>
</evidence>
<dbReference type="InterPro" id="IPR005821">
    <property type="entry name" value="Ion_trans_dom"/>
</dbReference>
<keyword evidence="2 6" id="KW-0812">Transmembrane</keyword>
<dbReference type="GO" id="GO:0001750">
    <property type="term" value="C:photoreceptor outer segment"/>
    <property type="evidence" value="ECO:0007669"/>
    <property type="project" value="TreeGrafter"/>
</dbReference>
<dbReference type="GO" id="GO:0044877">
    <property type="term" value="F:protein-containing complex binding"/>
    <property type="evidence" value="ECO:0007669"/>
    <property type="project" value="TreeGrafter"/>
</dbReference>
<dbReference type="Pfam" id="PF00520">
    <property type="entry name" value="Ion_trans"/>
    <property type="match status" value="1"/>
</dbReference>
<protein>
    <recommendedName>
        <fullName evidence="7">Ion transport domain-containing protein</fullName>
    </recommendedName>
</protein>
<dbReference type="PaxDb" id="8022-A0A060W2Y6"/>
<dbReference type="GO" id="GO:0005886">
    <property type="term" value="C:plasma membrane"/>
    <property type="evidence" value="ECO:0007669"/>
    <property type="project" value="TreeGrafter"/>
</dbReference>
<dbReference type="SUPFAM" id="SSF81324">
    <property type="entry name" value="Voltage-gated potassium channels"/>
    <property type="match status" value="1"/>
</dbReference>
<dbReference type="PANTHER" id="PTHR45638">
    <property type="entry name" value="CYCLIC NUCLEOTIDE-GATED CATION CHANNEL SUBUNIT A"/>
    <property type="match status" value="1"/>
</dbReference>
<dbReference type="GO" id="GO:0017071">
    <property type="term" value="C:intracellular cyclic nucleotide activated cation channel complex"/>
    <property type="evidence" value="ECO:0007669"/>
    <property type="project" value="TreeGrafter"/>
</dbReference>
<gene>
    <name evidence="8" type="ORF">GSONMT00065542001</name>
</gene>
<feature type="compositionally biased region" description="Low complexity" evidence="5">
    <location>
        <begin position="165"/>
        <end position="175"/>
    </location>
</feature>
<sequence length="499" mass="56632">MTQERVDLVRMAEEVARHTAETAIRQMQEAQSIKLSIHSQEAILEEDEDPEGLMTQLGKPCHNSLQTSLSTTIFPASCDAVKSCLMRVPHAPACLDSFNNLLKEHNITPPKLPPMPQLPTNLSHLSHTLEMPNVPSYPQLPPISLSRQLSGLSNPAFHIEDDPTSARSSASSRLSVHPAVNVEDVDSGGGGHRRHIRQILTPQDPNLKTLTVPRVSKASRQRKNLHSQSEDDDEEETETAVRAWPSQSSILSGDDGLKERPASSASQASYVVNERLQELVKMFKERTERAKEKLIDPDDSDDDSPTASPARAPTPPPAPPEEPEEEAQPASPEREMEEQQPQSRLCCKVTPPRWIRALLQYRFPSSIDPFTNLVYVLWLFFVTLAWNWNVWLIPMRWAFPYQTPSNIYLWLLADYLCDLIYILDIMVFQPRLQFVRSGDIVFDKKDMRKNYMKTFRFKMDVISLVPLELFYFKTGINPLLRFPRLLKARLTCHLCGPPG</sequence>
<comment type="subcellular location">
    <subcellularLocation>
        <location evidence="1">Membrane</location>
        <topology evidence="1">Multi-pass membrane protein</topology>
    </subcellularLocation>
</comment>
<evidence type="ECO:0000313" key="8">
    <source>
        <dbReference type="EMBL" id="CDQ61633.1"/>
    </source>
</evidence>
<evidence type="ECO:0000256" key="2">
    <source>
        <dbReference type="ARBA" id="ARBA00022692"/>
    </source>
</evidence>
<dbReference type="GO" id="GO:0005223">
    <property type="term" value="F:intracellularly cGMP-activated cation channel activity"/>
    <property type="evidence" value="ECO:0007669"/>
    <property type="project" value="TreeGrafter"/>
</dbReference>
<feature type="transmembrane region" description="Helical" evidence="6">
    <location>
        <begin position="370"/>
        <end position="388"/>
    </location>
</feature>
<feature type="region of interest" description="Disordered" evidence="5">
    <location>
        <begin position="289"/>
        <end position="344"/>
    </location>
</feature>
<feature type="compositionally biased region" description="Polar residues" evidence="5">
    <location>
        <begin position="200"/>
        <end position="209"/>
    </location>
</feature>
<reference evidence="8 9" key="1">
    <citation type="journal article" date="2014" name="Nat. Commun.">
        <title>The rainbow trout genome provides novel insights into evolution after whole-genome duplication in vertebrates.</title>
        <authorList>
            <person name="Berthelot C."/>
            <person name="Brunet F."/>
            <person name="Chalopin D."/>
            <person name="Juanchich A."/>
            <person name="Bernard M."/>
            <person name="Noel B."/>
            <person name="Bento P."/>
            <person name="Da Silva C."/>
            <person name="Labadie K."/>
            <person name="Alberti A."/>
            <person name="Aury J.M."/>
            <person name="Louis A."/>
            <person name="Dehais P."/>
            <person name="Bardou P."/>
            <person name="Montfort J."/>
            <person name="Klopp C."/>
            <person name="Cabau C."/>
            <person name="Gaspin C."/>
            <person name="Thorgaard G.H."/>
            <person name="Boussaha M."/>
            <person name="Quillet E."/>
            <person name="Guyomard R."/>
            <person name="Galiana D."/>
            <person name="Bobe J."/>
            <person name="Volff J.N."/>
            <person name="Genet C."/>
            <person name="Wincker P."/>
            <person name="Jaillon O."/>
            <person name="Roest Crollius H."/>
            <person name="Guiguen Y."/>
        </authorList>
    </citation>
    <scope>NUCLEOTIDE SEQUENCE [LARGE SCALE GENOMIC DNA]</scope>
</reference>
<evidence type="ECO:0000256" key="6">
    <source>
        <dbReference type="SAM" id="Phobius"/>
    </source>
</evidence>